<feature type="region of interest" description="Disordered" evidence="1">
    <location>
        <begin position="466"/>
        <end position="531"/>
    </location>
</feature>
<sequence length="556" mass="58437">MSTASLPPPPRYTMRNPWTAMSTSLPPRVVATPAQLVILNALYARTGEDATKEDIKEVSRETGLLEKWIHRWIKRQRSTKGRGNRKISPRVSKYAPDPAGASDGICAQAQTMLLDGSAHPGSSLESHSSMYAWQSNDPLWRHVPDSSAASGSGDSSLCYGMGSWGGSNAGSDPLSPHTSYSISGQGSLHAGPHDTPQASTAPQAPSASQAAPAPQVVQVARPGASFTVPLRFGPPDSQHRIAQTLPSGIDDRSVTGAAHLSPHPMSNETPPSLEHAHPGLSDVHAHTVSPLNSRAHCLDLKHLHIPSSGHTTAMSGLNPPLSAPPSAFSLPATCASEALNLGGAYLYRLFNGPGDDSAIEAPPFHSTCYYGEAVASTAGVPPDLWSPPHTFVSDTSATGVAAEDVPNLAYPPTPVSYEMRMSDLVALTKSIRGAKDAEDAGRALSSLIKYEDAAEIGDNLAQTLASEPQSSGIDRPQSRESDSDNNKLSITGDRVAPGMVIDGEESGEDEDEAVTPCEEMEPFNGNGRPVCQPDIVCVKQEGRDGPVIADGMVEGL</sequence>
<evidence type="ECO:0000256" key="1">
    <source>
        <dbReference type="SAM" id="MobiDB-lite"/>
    </source>
</evidence>
<dbReference type="Proteomes" id="UP000184267">
    <property type="component" value="Unassembled WGS sequence"/>
</dbReference>
<feature type="region of interest" description="Disordered" evidence="1">
    <location>
        <begin position="227"/>
        <end position="273"/>
    </location>
</feature>
<keyword evidence="3" id="KW-1185">Reference proteome</keyword>
<feature type="compositionally biased region" description="Polar residues" evidence="1">
    <location>
        <begin position="176"/>
        <end position="186"/>
    </location>
</feature>
<feature type="compositionally biased region" description="Low complexity" evidence="1">
    <location>
        <begin position="195"/>
        <end position="215"/>
    </location>
</feature>
<protein>
    <recommendedName>
        <fullName evidence="4">Homeobox domain-containing protein</fullName>
    </recommendedName>
</protein>
<dbReference type="AlphaFoldDB" id="A0A1M2VPI0"/>
<reference evidence="2 3" key="1">
    <citation type="submission" date="2016-10" db="EMBL/GenBank/DDBJ databases">
        <title>Genome sequence of the basidiomycete white-rot fungus Trametes pubescens.</title>
        <authorList>
            <person name="Makela M.R."/>
            <person name="Granchi Z."/>
            <person name="Peng M."/>
            <person name="De Vries R.P."/>
            <person name="Grigoriev I."/>
            <person name="Riley R."/>
            <person name="Hilden K."/>
        </authorList>
    </citation>
    <scope>NUCLEOTIDE SEQUENCE [LARGE SCALE GENOMIC DNA]</scope>
    <source>
        <strain evidence="2 3">FBCC735</strain>
    </source>
</reference>
<dbReference type="OMA" id="CEEMEPF"/>
<evidence type="ECO:0000313" key="2">
    <source>
        <dbReference type="EMBL" id="OJT09432.1"/>
    </source>
</evidence>
<proteinExistence type="predicted"/>
<evidence type="ECO:0008006" key="4">
    <source>
        <dbReference type="Google" id="ProtNLM"/>
    </source>
</evidence>
<dbReference type="OrthoDB" id="2757543at2759"/>
<evidence type="ECO:0000313" key="3">
    <source>
        <dbReference type="Proteomes" id="UP000184267"/>
    </source>
</evidence>
<gene>
    <name evidence="2" type="ORF">TRAPUB_14095</name>
</gene>
<feature type="compositionally biased region" description="Basic and acidic residues" evidence="1">
    <location>
        <begin position="476"/>
        <end position="485"/>
    </location>
</feature>
<feature type="compositionally biased region" description="Acidic residues" evidence="1">
    <location>
        <begin position="502"/>
        <end position="521"/>
    </location>
</feature>
<dbReference type="EMBL" id="MNAD01000917">
    <property type="protein sequence ID" value="OJT09432.1"/>
    <property type="molecule type" value="Genomic_DNA"/>
</dbReference>
<accession>A0A1M2VPI0</accession>
<feature type="region of interest" description="Disordered" evidence="1">
    <location>
        <begin position="77"/>
        <end position="99"/>
    </location>
</feature>
<comment type="caution">
    <text evidence="2">The sequence shown here is derived from an EMBL/GenBank/DDBJ whole genome shotgun (WGS) entry which is preliminary data.</text>
</comment>
<name>A0A1M2VPI0_TRAPU</name>
<organism evidence="2 3">
    <name type="scientific">Trametes pubescens</name>
    <name type="common">White-rot fungus</name>
    <dbReference type="NCBI Taxonomy" id="154538"/>
    <lineage>
        <taxon>Eukaryota</taxon>
        <taxon>Fungi</taxon>
        <taxon>Dikarya</taxon>
        <taxon>Basidiomycota</taxon>
        <taxon>Agaricomycotina</taxon>
        <taxon>Agaricomycetes</taxon>
        <taxon>Polyporales</taxon>
        <taxon>Polyporaceae</taxon>
        <taxon>Trametes</taxon>
    </lineage>
</organism>
<feature type="region of interest" description="Disordered" evidence="1">
    <location>
        <begin position="170"/>
        <end position="215"/>
    </location>
</feature>
<feature type="compositionally biased region" description="Basic residues" evidence="1">
    <location>
        <begin position="77"/>
        <end position="88"/>
    </location>
</feature>